<dbReference type="Gene3D" id="3.40.225.10">
    <property type="entry name" value="Class II aldolase/adducin N-terminal domain"/>
    <property type="match status" value="1"/>
</dbReference>
<protein>
    <submittedName>
        <fullName evidence="4">L-rhamnulose 1-phosphate aldolase</fullName>
    </submittedName>
</protein>
<keyword evidence="5" id="KW-1185">Reference proteome</keyword>
<dbReference type="OrthoDB" id="9784634at2"/>
<comment type="caution">
    <text evidence="4">The sequence shown here is derived from an EMBL/GenBank/DDBJ whole genome shotgun (WGS) entry which is preliminary data.</text>
</comment>
<dbReference type="GO" id="GO:0019323">
    <property type="term" value="P:pentose catabolic process"/>
    <property type="evidence" value="ECO:0007669"/>
    <property type="project" value="TreeGrafter"/>
</dbReference>
<dbReference type="PANTHER" id="PTHR22789">
    <property type="entry name" value="FUCULOSE PHOSPHATE ALDOLASE"/>
    <property type="match status" value="1"/>
</dbReference>
<reference evidence="4 5" key="1">
    <citation type="submission" date="2018-04" db="EMBL/GenBank/DDBJ databases">
        <title>Genomic Encyclopedia of Archaeal and Bacterial Type Strains, Phase II (KMG-II): from individual species to whole genera.</title>
        <authorList>
            <person name="Goeker M."/>
        </authorList>
    </citation>
    <scope>NUCLEOTIDE SEQUENCE [LARGE SCALE GENOMIC DNA]</scope>
    <source>
        <strain evidence="4 5">DSM 18806</strain>
    </source>
</reference>
<sequence>MTQFANHDAVKELGELTFTMWNMGWDEKNGGNISYILSEEEVSEIDFSHEPVFIELQNIPINLIGKHIMITASGSNFRLVRDNIVETVGIIRVEKNGYSILVGFQNGNKPTSEIYMHLLSHSARLEVDPTHRVIVHNHATEISEMTFVHDLDEDSFTRTLWGLITECIVVFPDGIGVLPWMVCGNEAIGLATAEKLKKCRIVVWAHHGILASGSSLNDAFGLIETVNKAAKIYMATFDKRITTGINDSELLELCKFFNIVPKEGIIKN</sequence>
<feature type="domain" description="Class II aldolase/adducin N-terminal" evidence="3">
    <location>
        <begin position="11"/>
        <end position="234"/>
    </location>
</feature>
<evidence type="ECO:0000313" key="5">
    <source>
        <dbReference type="Proteomes" id="UP000244161"/>
    </source>
</evidence>
<evidence type="ECO:0000256" key="2">
    <source>
        <dbReference type="ARBA" id="ARBA00023239"/>
    </source>
</evidence>
<gene>
    <name evidence="4" type="ORF">C8U37_110109</name>
</gene>
<evidence type="ECO:0000259" key="3">
    <source>
        <dbReference type="SMART" id="SM01007"/>
    </source>
</evidence>
<dbReference type="GO" id="GO:0046872">
    <property type="term" value="F:metal ion binding"/>
    <property type="evidence" value="ECO:0007669"/>
    <property type="project" value="UniProtKB-KW"/>
</dbReference>
<dbReference type="NCBIfam" id="NF002963">
    <property type="entry name" value="PRK03634.1"/>
    <property type="match status" value="1"/>
</dbReference>
<dbReference type="SUPFAM" id="SSF53639">
    <property type="entry name" value="AraD/HMP-PK domain-like"/>
    <property type="match status" value="1"/>
</dbReference>
<dbReference type="Pfam" id="PF00596">
    <property type="entry name" value="Aldolase_II"/>
    <property type="match status" value="1"/>
</dbReference>
<dbReference type="EMBL" id="QAOM01000010">
    <property type="protein sequence ID" value="PTQ84191.1"/>
    <property type="molecule type" value="Genomic_DNA"/>
</dbReference>
<accession>A0A2T5IK56</accession>
<keyword evidence="2" id="KW-0456">Lyase</keyword>
<proteinExistence type="predicted"/>
<dbReference type="SMART" id="SM01007">
    <property type="entry name" value="Aldolase_II"/>
    <property type="match status" value="1"/>
</dbReference>
<evidence type="ECO:0000256" key="1">
    <source>
        <dbReference type="ARBA" id="ARBA00022723"/>
    </source>
</evidence>
<evidence type="ECO:0000313" key="4">
    <source>
        <dbReference type="EMBL" id="PTQ84191.1"/>
    </source>
</evidence>
<organism evidence="4 5">
    <name type="scientific">Trichococcus patagoniensis</name>
    <dbReference type="NCBI Taxonomy" id="382641"/>
    <lineage>
        <taxon>Bacteria</taxon>
        <taxon>Bacillati</taxon>
        <taxon>Bacillota</taxon>
        <taxon>Bacilli</taxon>
        <taxon>Lactobacillales</taxon>
        <taxon>Carnobacteriaceae</taxon>
        <taxon>Trichococcus</taxon>
    </lineage>
</organism>
<dbReference type="RefSeq" id="WP_108032820.1">
    <property type="nucleotide sequence ID" value="NZ_QAOM01000010.1"/>
</dbReference>
<dbReference type="Proteomes" id="UP000244161">
    <property type="component" value="Unassembled WGS sequence"/>
</dbReference>
<dbReference type="AlphaFoldDB" id="A0A2T5IK56"/>
<keyword evidence="1" id="KW-0479">Metal-binding</keyword>
<name>A0A2T5IK56_9LACT</name>
<dbReference type="GO" id="GO:0016832">
    <property type="term" value="F:aldehyde-lyase activity"/>
    <property type="evidence" value="ECO:0007669"/>
    <property type="project" value="TreeGrafter"/>
</dbReference>
<dbReference type="InterPro" id="IPR001303">
    <property type="entry name" value="Aldolase_II/adducin_N"/>
</dbReference>
<dbReference type="InterPro" id="IPR036409">
    <property type="entry name" value="Aldolase_II/adducin_N_sf"/>
</dbReference>
<dbReference type="PANTHER" id="PTHR22789:SF0">
    <property type="entry name" value="3-OXO-TETRONATE 4-PHOSPHATE DECARBOXYLASE-RELATED"/>
    <property type="match status" value="1"/>
</dbReference>
<dbReference type="InterPro" id="IPR050197">
    <property type="entry name" value="Aldolase_class_II_sugar_metab"/>
</dbReference>
<dbReference type="GO" id="GO:0005829">
    <property type="term" value="C:cytosol"/>
    <property type="evidence" value="ECO:0007669"/>
    <property type="project" value="TreeGrafter"/>
</dbReference>